<feature type="domain" description="Zn(2)-C6 fungal-type" evidence="9">
    <location>
        <begin position="10"/>
        <end position="40"/>
    </location>
</feature>
<reference evidence="10" key="1">
    <citation type="submission" date="2021-12" db="EMBL/GenBank/DDBJ databases">
        <title>Convergent genome expansion in fungi linked to evolution of root-endophyte symbiosis.</title>
        <authorList>
            <consortium name="DOE Joint Genome Institute"/>
            <person name="Ke Y.-H."/>
            <person name="Bonito G."/>
            <person name="Liao H.-L."/>
            <person name="Looney B."/>
            <person name="Rojas-Flechas A."/>
            <person name="Nash J."/>
            <person name="Hameed K."/>
            <person name="Schadt C."/>
            <person name="Martin F."/>
            <person name="Crous P.W."/>
            <person name="Miettinen O."/>
            <person name="Magnuson J.K."/>
            <person name="Labbe J."/>
            <person name="Jacobson D."/>
            <person name="Doktycz M.J."/>
            <person name="Veneault-Fourrey C."/>
            <person name="Kuo A."/>
            <person name="Mondo S."/>
            <person name="Calhoun S."/>
            <person name="Riley R."/>
            <person name="Ohm R."/>
            <person name="LaButti K."/>
            <person name="Andreopoulos B."/>
            <person name="Pangilinan J."/>
            <person name="Nolan M."/>
            <person name="Tritt A."/>
            <person name="Clum A."/>
            <person name="Lipzen A."/>
            <person name="Daum C."/>
            <person name="Barry K."/>
            <person name="Grigoriev I.V."/>
            <person name="Vilgalys R."/>
        </authorList>
    </citation>
    <scope>NUCLEOTIDE SEQUENCE</scope>
    <source>
        <strain evidence="10">PMI_201</strain>
    </source>
</reference>
<feature type="coiled-coil region" evidence="8">
    <location>
        <begin position="47"/>
        <end position="74"/>
    </location>
</feature>
<dbReference type="Proteomes" id="UP001201262">
    <property type="component" value="Unassembled WGS sequence"/>
</dbReference>
<dbReference type="GO" id="GO:0008270">
    <property type="term" value="F:zinc ion binding"/>
    <property type="evidence" value="ECO:0007669"/>
    <property type="project" value="InterPro"/>
</dbReference>
<comment type="caution">
    <text evidence="10">The sequence shown here is derived from an EMBL/GenBank/DDBJ whole genome shotgun (WGS) entry which is preliminary data.</text>
</comment>
<evidence type="ECO:0000259" key="9">
    <source>
        <dbReference type="PROSITE" id="PS50048"/>
    </source>
</evidence>
<protein>
    <recommendedName>
        <fullName evidence="9">Zn(2)-C6 fungal-type domain-containing protein</fullName>
    </recommendedName>
</protein>
<evidence type="ECO:0000256" key="2">
    <source>
        <dbReference type="ARBA" id="ARBA00022723"/>
    </source>
</evidence>
<evidence type="ECO:0000256" key="3">
    <source>
        <dbReference type="ARBA" id="ARBA00022833"/>
    </source>
</evidence>
<evidence type="ECO:0000256" key="8">
    <source>
        <dbReference type="SAM" id="Coils"/>
    </source>
</evidence>
<dbReference type="GO" id="GO:0000981">
    <property type="term" value="F:DNA-binding transcription factor activity, RNA polymerase II-specific"/>
    <property type="evidence" value="ECO:0007669"/>
    <property type="project" value="InterPro"/>
</dbReference>
<dbReference type="PROSITE" id="PS50048">
    <property type="entry name" value="ZN2_CY6_FUNGAL_2"/>
    <property type="match status" value="1"/>
</dbReference>
<dbReference type="Pfam" id="PF00172">
    <property type="entry name" value="Zn_clus"/>
    <property type="match status" value="1"/>
</dbReference>
<evidence type="ECO:0000256" key="7">
    <source>
        <dbReference type="ARBA" id="ARBA00023242"/>
    </source>
</evidence>
<evidence type="ECO:0000313" key="10">
    <source>
        <dbReference type="EMBL" id="KAH8700224.1"/>
    </source>
</evidence>
<evidence type="ECO:0000313" key="11">
    <source>
        <dbReference type="Proteomes" id="UP001201262"/>
    </source>
</evidence>
<keyword evidence="2" id="KW-0479">Metal-binding</keyword>
<dbReference type="CDD" id="cd12148">
    <property type="entry name" value="fungal_TF_MHR"/>
    <property type="match status" value="1"/>
</dbReference>
<dbReference type="EMBL" id="JAJTJA010000004">
    <property type="protein sequence ID" value="KAH8700224.1"/>
    <property type="molecule type" value="Genomic_DNA"/>
</dbReference>
<evidence type="ECO:0000256" key="1">
    <source>
        <dbReference type="ARBA" id="ARBA00004123"/>
    </source>
</evidence>
<accession>A0AAD4KUF9</accession>
<gene>
    <name evidence="10" type="ORF">BGW36DRAFT_459434</name>
</gene>
<dbReference type="SMART" id="SM00066">
    <property type="entry name" value="GAL4"/>
    <property type="match status" value="1"/>
</dbReference>
<keyword evidence="4" id="KW-0805">Transcription regulation</keyword>
<name>A0AAD4KUF9_9EURO</name>
<dbReference type="GO" id="GO:0045944">
    <property type="term" value="P:positive regulation of transcription by RNA polymerase II"/>
    <property type="evidence" value="ECO:0007669"/>
    <property type="project" value="TreeGrafter"/>
</dbReference>
<dbReference type="InterPro" id="IPR001138">
    <property type="entry name" value="Zn2Cys6_DnaBD"/>
</dbReference>
<dbReference type="SUPFAM" id="SSF57701">
    <property type="entry name" value="Zn2/Cys6 DNA-binding domain"/>
    <property type="match status" value="1"/>
</dbReference>
<dbReference type="InterPro" id="IPR052202">
    <property type="entry name" value="Yeast_MetPath_Reg"/>
</dbReference>
<keyword evidence="5" id="KW-0238">DNA-binding</keyword>
<dbReference type="Pfam" id="PF04082">
    <property type="entry name" value="Fungal_trans"/>
    <property type="match status" value="1"/>
</dbReference>
<dbReference type="GO" id="GO:0006351">
    <property type="term" value="P:DNA-templated transcription"/>
    <property type="evidence" value="ECO:0007669"/>
    <property type="project" value="InterPro"/>
</dbReference>
<organism evidence="10 11">
    <name type="scientific">Talaromyces proteolyticus</name>
    <dbReference type="NCBI Taxonomy" id="1131652"/>
    <lineage>
        <taxon>Eukaryota</taxon>
        <taxon>Fungi</taxon>
        <taxon>Dikarya</taxon>
        <taxon>Ascomycota</taxon>
        <taxon>Pezizomycotina</taxon>
        <taxon>Eurotiomycetes</taxon>
        <taxon>Eurotiomycetidae</taxon>
        <taxon>Eurotiales</taxon>
        <taxon>Trichocomaceae</taxon>
        <taxon>Talaromyces</taxon>
        <taxon>Talaromyces sect. Bacilispori</taxon>
    </lineage>
</organism>
<dbReference type="PANTHER" id="PTHR47782:SF1">
    <property type="entry name" value="PYRIMIDINE PATHWAY REGULATORY PROTEIN 1"/>
    <property type="match status" value="1"/>
</dbReference>
<dbReference type="RefSeq" id="XP_046073930.1">
    <property type="nucleotide sequence ID" value="XM_046222050.1"/>
</dbReference>
<proteinExistence type="predicted"/>
<sequence length="547" mass="61533">MAASTWNLPTCNRCQKRKKKCDKILPSCANCTEAGLECVFYEKGSQSVVSRSAIQSLEEKARQLEAELVDLQCIQDLNSLSRRPISPESYTQQGLACLLPHDHSYRRQDTALGQPSFMESFSPSSRSSFSSNFVGLESAVDLCLSTAALAGLNTLDCAVPGGTSLQFPRLNLPLLRSEKLDRSTVEPTLIRGLVDDYYFPVLHTLYPVIERSQIELNAGFKQLPLKKRLFVILIAAIAAAHSSRRDQSLYPTALILRSWADDLISDVLARQDDDSLQAMILLTLYELVDPRRKLICHLLGLTCRMCIRLRWHLKEESILSTAEMDFSNHFSQYPSPRRRRLFCIVYEWESLVCLALQRVSIFSPDLVDMSSAQGVSVRTLYMELALRQKIRACSSHQCLLGCDFVSFVNANLEHSEGADILWLSVYLMTGHSWAQTATHEQYVSEWTDQILRAAMSRINTLFTAQRRGCIVSIWLSTFDVFTAGTVLHDISLRHPAAIHHDGLIHGLWNALRMASSLLAGFSELWQGAGVYRDVFDAISNRVFALKT</sequence>
<evidence type="ECO:0000256" key="6">
    <source>
        <dbReference type="ARBA" id="ARBA00023163"/>
    </source>
</evidence>
<keyword evidence="7" id="KW-0539">Nucleus</keyword>
<dbReference type="GO" id="GO:0005634">
    <property type="term" value="C:nucleus"/>
    <property type="evidence" value="ECO:0007669"/>
    <property type="project" value="UniProtKB-SubCell"/>
</dbReference>
<dbReference type="AlphaFoldDB" id="A0AAD4KUF9"/>
<evidence type="ECO:0000256" key="4">
    <source>
        <dbReference type="ARBA" id="ARBA00023015"/>
    </source>
</evidence>
<keyword evidence="8" id="KW-0175">Coiled coil</keyword>
<dbReference type="GO" id="GO:0043565">
    <property type="term" value="F:sequence-specific DNA binding"/>
    <property type="evidence" value="ECO:0007669"/>
    <property type="project" value="TreeGrafter"/>
</dbReference>
<keyword evidence="6" id="KW-0804">Transcription</keyword>
<dbReference type="InterPro" id="IPR007219">
    <property type="entry name" value="XnlR_reg_dom"/>
</dbReference>
<keyword evidence="3" id="KW-0862">Zinc</keyword>
<dbReference type="PANTHER" id="PTHR47782">
    <property type="entry name" value="ZN(II)2CYS6 TRANSCRIPTION FACTOR (EUROFUNG)-RELATED"/>
    <property type="match status" value="1"/>
</dbReference>
<comment type="subcellular location">
    <subcellularLocation>
        <location evidence="1">Nucleus</location>
    </subcellularLocation>
</comment>
<keyword evidence="11" id="KW-1185">Reference proteome</keyword>
<evidence type="ECO:0000256" key="5">
    <source>
        <dbReference type="ARBA" id="ARBA00023125"/>
    </source>
</evidence>
<dbReference type="Gene3D" id="4.10.240.10">
    <property type="entry name" value="Zn(2)-C6 fungal-type DNA-binding domain"/>
    <property type="match status" value="1"/>
</dbReference>
<dbReference type="GeneID" id="70252337"/>
<dbReference type="InterPro" id="IPR036864">
    <property type="entry name" value="Zn2-C6_fun-type_DNA-bd_sf"/>
</dbReference>
<dbReference type="CDD" id="cd00067">
    <property type="entry name" value="GAL4"/>
    <property type="match status" value="1"/>
</dbReference>